<dbReference type="AlphaFoldDB" id="A0A1H0N474"/>
<sequence>MTSPESASPSRPAKAAGFALLGVAAVALVIGVISLFAGDSDAPPAAEGTTSAPPAATSSGSTASEQPPASTSASNSASSAPASTPSSAPPAATSSSPATSAVPPPPVTQTGVAKVPVRVYNNSTVTGLASKASDEVRANGWTVAETGNYSSGTIPTTTVYFRPGTDEEASARELAGLLRARVEPRFDGIQSAAAGIILIVTNDFQGASKNK</sequence>
<feature type="domain" description="LytR/CpsA/Psr regulator C-terminal" evidence="3">
    <location>
        <begin position="115"/>
        <end position="204"/>
    </location>
</feature>
<evidence type="ECO:0000256" key="2">
    <source>
        <dbReference type="SAM" id="Phobius"/>
    </source>
</evidence>
<feature type="region of interest" description="Disordered" evidence="1">
    <location>
        <begin position="39"/>
        <end position="110"/>
    </location>
</feature>
<dbReference type="RefSeq" id="WP_090097457.1">
    <property type="nucleotide sequence ID" value="NZ_FNIX01000004.1"/>
</dbReference>
<name>A0A1H0N474_9PSEU</name>
<evidence type="ECO:0000259" key="3">
    <source>
        <dbReference type="Pfam" id="PF13399"/>
    </source>
</evidence>
<proteinExistence type="predicted"/>
<dbReference type="Pfam" id="PF13399">
    <property type="entry name" value="LytR_C"/>
    <property type="match status" value="1"/>
</dbReference>
<dbReference type="Proteomes" id="UP000199691">
    <property type="component" value="Unassembled WGS sequence"/>
</dbReference>
<protein>
    <submittedName>
        <fullName evidence="4">LytR cell envelope-related transcriptional attenuator</fullName>
    </submittedName>
</protein>
<dbReference type="STRING" id="641025.SAMN05421507_104241"/>
<keyword evidence="2" id="KW-1133">Transmembrane helix</keyword>
<dbReference type="EMBL" id="FNIX01000004">
    <property type="protein sequence ID" value="SDO87305.1"/>
    <property type="molecule type" value="Genomic_DNA"/>
</dbReference>
<organism evidence="4 5">
    <name type="scientific">Lentzea jiangxiensis</name>
    <dbReference type="NCBI Taxonomy" id="641025"/>
    <lineage>
        <taxon>Bacteria</taxon>
        <taxon>Bacillati</taxon>
        <taxon>Actinomycetota</taxon>
        <taxon>Actinomycetes</taxon>
        <taxon>Pseudonocardiales</taxon>
        <taxon>Pseudonocardiaceae</taxon>
        <taxon>Lentzea</taxon>
    </lineage>
</organism>
<accession>A0A1H0N474</accession>
<feature type="compositionally biased region" description="Low complexity" evidence="1">
    <location>
        <begin position="42"/>
        <end position="101"/>
    </location>
</feature>
<keyword evidence="2" id="KW-0472">Membrane</keyword>
<dbReference type="InterPro" id="IPR027381">
    <property type="entry name" value="LytR/CpsA/Psr_C"/>
</dbReference>
<gene>
    <name evidence="4" type="ORF">SAMN05421507_104241</name>
</gene>
<evidence type="ECO:0000256" key="1">
    <source>
        <dbReference type="SAM" id="MobiDB-lite"/>
    </source>
</evidence>
<dbReference type="Gene3D" id="3.30.70.2390">
    <property type="match status" value="1"/>
</dbReference>
<evidence type="ECO:0000313" key="4">
    <source>
        <dbReference type="EMBL" id="SDO87305.1"/>
    </source>
</evidence>
<feature type="transmembrane region" description="Helical" evidence="2">
    <location>
        <begin position="15"/>
        <end position="37"/>
    </location>
</feature>
<keyword evidence="5" id="KW-1185">Reference proteome</keyword>
<keyword evidence="2" id="KW-0812">Transmembrane</keyword>
<reference evidence="5" key="1">
    <citation type="submission" date="2016-10" db="EMBL/GenBank/DDBJ databases">
        <authorList>
            <person name="Varghese N."/>
            <person name="Submissions S."/>
        </authorList>
    </citation>
    <scope>NUCLEOTIDE SEQUENCE [LARGE SCALE GENOMIC DNA]</scope>
    <source>
        <strain evidence="5">CGMCC 4.6609</strain>
    </source>
</reference>
<dbReference type="OrthoDB" id="4427486at2"/>
<evidence type="ECO:0000313" key="5">
    <source>
        <dbReference type="Proteomes" id="UP000199691"/>
    </source>
</evidence>